<sequence>MLASAWNTKSANDGVAEEDACLQGWWLKACMEKVMYGDNSDAVIGWELGQMGSHRVVDMTEDIALVRQDFEEVDAAEAVGKEIALRSRKTWEYVDRAIARSDMTTPKENGSRFGMEAV</sequence>
<name>A0A9P8RT30_9PEZI</name>
<proteinExistence type="predicted"/>
<dbReference type="AlphaFoldDB" id="A0A9P8RT30"/>
<keyword evidence="2" id="KW-1185">Reference proteome</keyword>
<accession>A0A9P8RT30</accession>
<dbReference type="Proteomes" id="UP000750711">
    <property type="component" value="Unassembled WGS sequence"/>
</dbReference>
<evidence type="ECO:0000313" key="2">
    <source>
        <dbReference type="Proteomes" id="UP000750711"/>
    </source>
</evidence>
<reference evidence="1" key="1">
    <citation type="submission" date="2021-03" db="EMBL/GenBank/DDBJ databases">
        <title>Comparative genomics and phylogenomic investigation of the class Geoglossomycetes provide insights into ecological specialization and systematics.</title>
        <authorList>
            <person name="Melie T."/>
            <person name="Pirro S."/>
            <person name="Miller A.N."/>
            <person name="Quandt A."/>
        </authorList>
    </citation>
    <scope>NUCLEOTIDE SEQUENCE</scope>
    <source>
        <strain evidence="1">CAQ_001_2017</strain>
    </source>
</reference>
<gene>
    <name evidence="1" type="ORF">GP486_000937</name>
</gene>
<organism evidence="1 2">
    <name type="scientific">Trichoglossum hirsutum</name>
    <dbReference type="NCBI Taxonomy" id="265104"/>
    <lineage>
        <taxon>Eukaryota</taxon>
        <taxon>Fungi</taxon>
        <taxon>Dikarya</taxon>
        <taxon>Ascomycota</taxon>
        <taxon>Pezizomycotina</taxon>
        <taxon>Geoglossomycetes</taxon>
        <taxon>Geoglossales</taxon>
        <taxon>Geoglossaceae</taxon>
        <taxon>Trichoglossum</taxon>
    </lineage>
</organism>
<evidence type="ECO:0000313" key="1">
    <source>
        <dbReference type="EMBL" id="KAH0565663.1"/>
    </source>
</evidence>
<dbReference type="EMBL" id="JAGHQM010000071">
    <property type="protein sequence ID" value="KAH0565663.1"/>
    <property type="molecule type" value="Genomic_DNA"/>
</dbReference>
<protein>
    <submittedName>
        <fullName evidence="1">Uncharacterized protein</fullName>
    </submittedName>
</protein>
<comment type="caution">
    <text evidence="1">The sequence shown here is derived from an EMBL/GenBank/DDBJ whole genome shotgun (WGS) entry which is preliminary data.</text>
</comment>